<evidence type="ECO:0000313" key="2">
    <source>
        <dbReference type="EMBL" id="QUX22236.1"/>
    </source>
</evidence>
<evidence type="ECO:0000313" key="3">
    <source>
        <dbReference type="Proteomes" id="UP000676079"/>
    </source>
</evidence>
<dbReference type="PANTHER" id="PTHR46865:SF2">
    <property type="entry name" value="MONOOXYGENASE"/>
    <property type="match status" value="1"/>
</dbReference>
<evidence type="ECO:0000259" key="1">
    <source>
        <dbReference type="Pfam" id="PF01494"/>
    </source>
</evidence>
<dbReference type="InterPro" id="IPR036188">
    <property type="entry name" value="FAD/NAD-bd_sf"/>
</dbReference>
<dbReference type="Pfam" id="PF01494">
    <property type="entry name" value="FAD_binding_3"/>
    <property type="match status" value="1"/>
</dbReference>
<name>A0ABX8BMX1_9ACTN</name>
<sequence>MPGERILISGGGIAGPALAHWLHRYGFRPTVVERAPAVRTGGHRIQIEGVGVDALRRTGLLEEARELSGAPPGEIRFGHGGRRRVVIEGASLVSGEQGLVIRRGDLCEILYRATRDEAEYLFDDSVTGIRETGHGVTVSFRNRRPRDFDLVIGADGIHSDTRSLVFGPKERFRKYLGTNIALFELPDDLGLTDHVRGLVRPGRGMLLAPFPEAGTLECTVLTRDREPVADAEEHKRRLRERFVGDGEEVRRVLEAMERSDAVHVSPSVQIHMDSWTRGRVALVGDAGYCPDPMTGQGSTLALVGACVLAGGLARAGGDHRAAFPAYERAIRGFVDANLAMGGTNTAMTAPDTGEVGLRVRSWLFGAFARLVSLTGAPPGLKRAYDFPLADHVPA</sequence>
<dbReference type="PANTHER" id="PTHR46865">
    <property type="entry name" value="OXIDOREDUCTASE-RELATED"/>
    <property type="match status" value="1"/>
</dbReference>
<protein>
    <submittedName>
        <fullName evidence="2">FAD-dependent monooxygenase</fullName>
    </submittedName>
</protein>
<proteinExistence type="predicted"/>
<dbReference type="Gene3D" id="3.30.9.10">
    <property type="entry name" value="D-Amino Acid Oxidase, subunit A, domain 2"/>
    <property type="match status" value="1"/>
</dbReference>
<keyword evidence="2" id="KW-0560">Oxidoreductase</keyword>
<dbReference type="GO" id="GO:0004497">
    <property type="term" value="F:monooxygenase activity"/>
    <property type="evidence" value="ECO:0007669"/>
    <property type="project" value="UniProtKB-KW"/>
</dbReference>
<dbReference type="SUPFAM" id="SSF51905">
    <property type="entry name" value="FAD/NAD(P)-binding domain"/>
    <property type="match status" value="1"/>
</dbReference>
<gene>
    <name evidence="2" type="ORF">KGD84_28465</name>
</gene>
<dbReference type="InterPro" id="IPR002938">
    <property type="entry name" value="FAD-bd"/>
</dbReference>
<dbReference type="InterPro" id="IPR051704">
    <property type="entry name" value="FAD_aromatic-hydroxylase"/>
</dbReference>
<dbReference type="EMBL" id="CP074133">
    <property type="protein sequence ID" value="QUX22236.1"/>
    <property type="molecule type" value="Genomic_DNA"/>
</dbReference>
<keyword evidence="2" id="KW-0503">Monooxygenase</keyword>
<dbReference type="PRINTS" id="PR00420">
    <property type="entry name" value="RNGMNOXGNASE"/>
</dbReference>
<organism evidence="2 3">
    <name type="scientific">Nocardiopsis changdeensis</name>
    <dbReference type="NCBI Taxonomy" id="2831969"/>
    <lineage>
        <taxon>Bacteria</taxon>
        <taxon>Bacillati</taxon>
        <taxon>Actinomycetota</taxon>
        <taxon>Actinomycetes</taxon>
        <taxon>Streptosporangiales</taxon>
        <taxon>Nocardiopsidaceae</taxon>
        <taxon>Nocardiopsis</taxon>
    </lineage>
</organism>
<reference evidence="2 3" key="1">
    <citation type="submission" date="2021-05" db="EMBL/GenBank/DDBJ databases">
        <title>Direct Submission.</title>
        <authorList>
            <person name="Li K."/>
            <person name="Gao J."/>
        </authorList>
    </citation>
    <scope>NUCLEOTIDE SEQUENCE [LARGE SCALE GENOMIC DNA]</scope>
    <source>
        <strain evidence="2 3">Mg02</strain>
    </source>
</reference>
<dbReference type="RefSeq" id="WP_220563453.1">
    <property type="nucleotide sequence ID" value="NZ_CP074133.1"/>
</dbReference>
<dbReference type="Proteomes" id="UP000676079">
    <property type="component" value="Chromosome"/>
</dbReference>
<feature type="domain" description="FAD-binding" evidence="1">
    <location>
        <begin position="6"/>
        <end position="314"/>
    </location>
</feature>
<accession>A0ABX8BMX1</accession>
<dbReference type="Gene3D" id="3.50.50.60">
    <property type="entry name" value="FAD/NAD(P)-binding domain"/>
    <property type="match status" value="1"/>
</dbReference>
<keyword evidence="3" id="KW-1185">Reference proteome</keyword>